<evidence type="ECO:0000313" key="2">
    <source>
        <dbReference type="Proteomes" id="UP001732700"/>
    </source>
</evidence>
<accession>A0ACD5UGJ8</accession>
<organism evidence="1 2">
    <name type="scientific">Avena sativa</name>
    <name type="common">Oat</name>
    <dbReference type="NCBI Taxonomy" id="4498"/>
    <lineage>
        <taxon>Eukaryota</taxon>
        <taxon>Viridiplantae</taxon>
        <taxon>Streptophyta</taxon>
        <taxon>Embryophyta</taxon>
        <taxon>Tracheophyta</taxon>
        <taxon>Spermatophyta</taxon>
        <taxon>Magnoliopsida</taxon>
        <taxon>Liliopsida</taxon>
        <taxon>Poales</taxon>
        <taxon>Poaceae</taxon>
        <taxon>BOP clade</taxon>
        <taxon>Pooideae</taxon>
        <taxon>Poodae</taxon>
        <taxon>Poeae</taxon>
        <taxon>Poeae Chloroplast Group 1 (Aveneae type)</taxon>
        <taxon>Aveninae</taxon>
        <taxon>Avena</taxon>
    </lineage>
</organism>
<reference evidence="1" key="2">
    <citation type="submission" date="2025-09" db="UniProtKB">
        <authorList>
            <consortium name="EnsemblPlants"/>
        </authorList>
    </citation>
    <scope>IDENTIFICATION</scope>
</reference>
<dbReference type="Proteomes" id="UP001732700">
    <property type="component" value="Chromosome 2A"/>
</dbReference>
<name>A0ACD5UGJ8_AVESA</name>
<sequence length="417" mass="45002">MARRQLVILMALAVVIVLLAVAAAAQSDAKGPKEDKSKGPSERPPKAQGPKEKEPKGPKEKEPKVPKVKEPKGPKDPKVPKEKEPKVPKVKEPKGPKDPKVPKEKEPKVPKVKPMEVICKTLMKVNPYCYNRKFECPDSCPESCYVDCYTCKPVCVCNTPGACGDPRFIGGDGNAFYFHGSKDADFCVVSDRDLHINAHFIGKSGHSGMSRDFTWIQAIAVLFDGHSLYVGARKTGTWDDAVEHLEITLDGEPAHVPNGLQVVGGAKWTSSRVPKLSVTRTKAANGVLVVLDGKFSVRANAVPITEEDSRVHRYGVTSDDCLAHLELAFKFDALTDDVHGVFGQTYRSDYVNKFDVRASMPTMGGDASFTTSSLFATDCAVARFGTSRGNGGASMMSELAGVTCASGMDGQGVVCKK</sequence>
<protein>
    <submittedName>
        <fullName evidence="1">Uncharacterized protein</fullName>
    </submittedName>
</protein>
<reference evidence="1" key="1">
    <citation type="submission" date="2021-05" db="EMBL/GenBank/DDBJ databases">
        <authorList>
            <person name="Scholz U."/>
            <person name="Mascher M."/>
            <person name="Fiebig A."/>
        </authorList>
    </citation>
    <scope>NUCLEOTIDE SEQUENCE [LARGE SCALE GENOMIC DNA]</scope>
</reference>
<evidence type="ECO:0000313" key="1">
    <source>
        <dbReference type="EnsemblPlants" id="AVESA.00010b.r2.2AG0243750.1.CDS"/>
    </source>
</evidence>
<keyword evidence="2" id="KW-1185">Reference proteome</keyword>
<dbReference type="EnsemblPlants" id="AVESA.00010b.r2.2AG0243750.1">
    <property type="protein sequence ID" value="AVESA.00010b.r2.2AG0243750.1.CDS"/>
    <property type="gene ID" value="AVESA.00010b.r2.2AG0243750"/>
</dbReference>
<proteinExistence type="predicted"/>